<evidence type="ECO:0000259" key="12">
    <source>
        <dbReference type="SMART" id="SM00918"/>
    </source>
</evidence>
<dbReference type="Gene3D" id="3.40.190.10">
    <property type="entry name" value="Periplasmic binding protein-like II"/>
    <property type="match status" value="1"/>
</dbReference>
<dbReference type="Pfam" id="PF10613">
    <property type="entry name" value="Lig_chan-Glu_bd"/>
    <property type="match status" value="1"/>
</dbReference>
<evidence type="ECO:0000256" key="3">
    <source>
        <dbReference type="ARBA" id="ARBA00022692"/>
    </source>
</evidence>
<keyword evidence="6" id="KW-0472">Membrane</keyword>
<dbReference type="PANTHER" id="PTHR22714">
    <property type="entry name" value="PROTEIN CBG02446-RELATED"/>
    <property type="match status" value="1"/>
</dbReference>
<comment type="caution">
    <text evidence="13">The sequence shown here is derived from an EMBL/GenBank/DDBJ whole genome shotgun (WGS) entry which is preliminary data.</text>
</comment>
<protein>
    <submittedName>
        <fullName evidence="13">Lig_chan-Glu_bd domain-containing protein</fullName>
    </submittedName>
</protein>
<evidence type="ECO:0000256" key="5">
    <source>
        <dbReference type="ARBA" id="ARBA00023065"/>
    </source>
</evidence>
<reference evidence="13 14" key="1">
    <citation type="submission" date="2021-06" db="EMBL/GenBank/DDBJ databases">
        <title>Caerostris extrusa draft genome.</title>
        <authorList>
            <person name="Kono N."/>
            <person name="Arakawa K."/>
        </authorList>
    </citation>
    <scope>NUCLEOTIDE SEQUENCE [LARGE SCALE GENOMIC DNA]</scope>
</reference>
<keyword evidence="3" id="KW-0812">Transmembrane</keyword>
<keyword evidence="11" id="KW-0732">Signal</keyword>
<dbReference type="InterPro" id="IPR019594">
    <property type="entry name" value="Glu/Gly-bd"/>
</dbReference>
<evidence type="ECO:0000256" key="4">
    <source>
        <dbReference type="ARBA" id="ARBA00022989"/>
    </source>
</evidence>
<dbReference type="SUPFAM" id="SSF53850">
    <property type="entry name" value="Periplasmic binding protein-like II"/>
    <property type="match status" value="1"/>
</dbReference>
<accession>A0AAV4Y3L8</accession>
<feature type="domain" description="Ionotropic glutamate receptor L-glutamate and glycine-binding" evidence="12">
    <location>
        <begin position="16"/>
        <end position="78"/>
    </location>
</feature>
<evidence type="ECO:0000256" key="11">
    <source>
        <dbReference type="SAM" id="SignalP"/>
    </source>
</evidence>
<evidence type="ECO:0000256" key="1">
    <source>
        <dbReference type="ARBA" id="ARBA00004141"/>
    </source>
</evidence>
<dbReference type="SMART" id="SM00918">
    <property type="entry name" value="Lig_chan-Glu_bd"/>
    <property type="match status" value="1"/>
</dbReference>
<sequence>MKFPSFMKIAVLNLLGVCHLKTDSKDEIYLADGVEAEFLQILSETLKFRYKLITPRDGQWGKKMANGTWTGMTGLLVRGEADMAMCQVIISEDRKTAIDYSYAYEIVKLCQVFWSEAFAGCLPHSSEWISVHSIVGFRDYVLWGTWIAAISFLSRSYTAVLLSFLTLPLQESTIRDYDQLARAISGGNYRSLSFKGAIIRDMMESSSIESVQLIVSAMNKNEWYVKPSLEDVGKALAKKKTQRSSP</sequence>
<evidence type="ECO:0000256" key="2">
    <source>
        <dbReference type="ARBA" id="ARBA00022448"/>
    </source>
</evidence>
<evidence type="ECO:0000256" key="8">
    <source>
        <dbReference type="ARBA" id="ARBA00023180"/>
    </source>
</evidence>
<feature type="chain" id="PRO_5043831421" evidence="11">
    <location>
        <begin position="25"/>
        <end position="246"/>
    </location>
</feature>
<dbReference type="InterPro" id="IPR040128">
    <property type="entry name" value="T25E4.2-like"/>
</dbReference>
<evidence type="ECO:0000256" key="9">
    <source>
        <dbReference type="ARBA" id="ARBA00023286"/>
    </source>
</evidence>
<feature type="signal peptide" evidence="11">
    <location>
        <begin position="1"/>
        <end position="24"/>
    </location>
</feature>
<proteinExistence type="predicted"/>
<keyword evidence="7" id="KW-0675">Receptor</keyword>
<keyword evidence="5" id="KW-0406">Ion transport</keyword>
<gene>
    <name evidence="13" type="primary">AVEN_260549_1</name>
    <name evidence="13" type="ORF">CEXT_77451</name>
</gene>
<evidence type="ECO:0000256" key="6">
    <source>
        <dbReference type="ARBA" id="ARBA00023136"/>
    </source>
</evidence>
<evidence type="ECO:0000256" key="10">
    <source>
        <dbReference type="ARBA" id="ARBA00023303"/>
    </source>
</evidence>
<keyword evidence="8" id="KW-0325">Glycoprotein</keyword>
<evidence type="ECO:0000313" key="14">
    <source>
        <dbReference type="Proteomes" id="UP001054945"/>
    </source>
</evidence>
<dbReference type="EMBL" id="BPLR01001390">
    <property type="protein sequence ID" value="GIZ02056.1"/>
    <property type="molecule type" value="Genomic_DNA"/>
</dbReference>
<keyword evidence="4" id="KW-1133">Transmembrane helix</keyword>
<keyword evidence="10" id="KW-0407">Ion channel</keyword>
<dbReference type="Proteomes" id="UP001054945">
    <property type="component" value="Unassembled WGS sequence"/>
</dbReference>
<keyword evidence="14" id="KW-1185">Reference proteome</keyword>
<evidence type="ECO:0000256" key="7">
    <source>
        <dbReference type="ARBA" id="ARBA00023170"/>
    </source>
</evidence>
<dbReference type="GO" id="GO:0015276">
    <property type="term" value="F:ligand-gated monoatomic ion channel activity"/>
    <property type="evidence" value="ECO:0007669"/>
    <property type="project" value="InterPro"/>
</dbReference>
<name>A0AAV4Y3L8_CAEEX</name>
<keyword evidence="9" id="KW-1071">Ligand-gated ion channel</keyword>
<evidence type="ECO:0000313" key="13">
    <source>
        <dbReference type="EMBL" id="GIZ02056.1"/>
    </source>
</evidence>
<dbReference type="GO" id="GO:0016020">
    <property type="term" value="C:membrane"/>
    <property type="evidence" value="ECO:0007669"/>
    <property type="project" value="UniProtKB-SubCell"/>
</dbReference>
<comment type="subcellular location">
    <subcellularLocation>
        <location evidence="1">Membrane</location>
        <topology evidence="1">Multi-pass membrane protein</topology>
    </subcellularLocation>
</comment>
<organism evidence="13 14">
    <name type="scientific">Caerostris extrusa</name>
    <name type="common">Bark spider</name>
    <name type="synonym">Caerostris bankana</name>
    <dbReference type="NCBI Taxonomy" id="172846"/>
    <lineage>
        <taxon>Eukaryota</taxon>
        <taxon>Metazoa</taxon>
        <taxon>Ecdysozoa</taxon>
        <taxon>Arthropoda</taxon>
        <taxon>Chelicerata</taxon>
        <taxon>Arachnida</taxon>
        <taxon>Araneae</taxon>
        <taxon>Araneomorphae</taxon>
        <taxon>Entelegynae</taxon>
        <taxon>Araneoidea</taxon>
        <taxon>Araneidae</taxon>
        <taxon>Caerostris</taxon>
    </lineage>
</organism>
<dbReference type="AlphaFoldDB" id="A0AAV4Y3L8"/>
<keyword evidence="2" id="KW-0813">Transport</keyword>